<dbReference type="RefSeq" id="WP_058640373.1">
    <property type="nucleotide sequence ID" value="NZ_LDSL01000017.1"/>
</dbReference>
<keyword evidence="9" id="KW-1185">Reference proteome</keyword>
<dbReference type="EMBL" id="LDSL01000017">
    <property type="protein sequence ID" value="KTT27368.1"/>
    <property type="molecule type" value="Genomic_DNA"/>
</dbReference>
<dbReference type="GO" id="GO:0016787">
    <property type="term" value="F:hydrolase activity"/>
    <property type="evidence" value="ECO:0007669"/>
    <property type="project" value="UniProtKB-KW"/>
</dbReference>
<dbReference type="Gene3D" id="3.30.1220.10">
    <property type="entry name" value="CobW-like, C-terminal domain"/>
    <property type="match status" value="1"/>
</dbReference>
<evidence type="ECO:0000256" key="4">
    <source>
        <dbReference type="ARBA" id="ARBA00034320"/>
    </source>
</evidence>
<evidence type="ECO:0000256" key="5">
    <source>
        <dbReference type="ARBA" id="ARBA00045658"/>
    </source>
</evidence>
<evidence type="ECO:0000313" key="9">
    <source>
        <dbReference type="Proteomes" id="UP000072741"/>
    </source>
</evidence>
<dbReference type="Proteomes" id="UP000072741">
    <property type="component" value="Unassembled WGS sequence"/>
</dbReference>
<dbReference type="Gene3D" id="3.40.50.300">
    <property type="entry name" value="P-loop containing nucleotide triphosphate hydrolases"/>
    <property type="match status" value="1"/>
</dbReference>
<dbReference type="SUPFAM" id="SSF52540">
    <property type="entry name" value="P-loop containing nucleoside triphosphate hydrolases"/>
    <property type="match status" value="1"/>
</dbReference>
<dbReference type="PATRIC" id="fig|433924.3.peg.1582"/>
<accession>A0A147HBZ2</accession>
<proteinExistence type="inferred from homology"/>
<evidence type="ECO:0000256" key="1">
    <source>
        <dbReference type="ARBA" id="ARBA00022741"/>
    </source>
</evidence>
<comment type="similarity">
    <text evidence="4">Belongs to the SIMIBI class G3E GTPase family. ZNG1 subfamily.</text>
</comment>
<keyword evidence="3" id="KW-0143">Chaperone</keyword>
<dbReference type="InterPro" id="IPR051927">
    <property type="entry name" value="Zn_Chap_cDPG_Synth"/>
</dbReference>
<comment type="catalytic activity">
    <reaction evidence="6">
        <text>GTP + H2O = GDP + phosphate + H(+)</text>
        <dbReference type="Rhea" id="RHEA:19669"/>
        <dbReference type="ChEBI" id="CHEBI:15377"/>
        <dbReference type="ChEBI" id="CHEBI:15378"/>
        <dbReference type="ChEBI" id="CHEBI:37565"/>
        <dbReference type="ChEBI" id="CHEBI:43474"/>
        <dbReference type="ChEBI" id="CHEBI:58189"/>
    </reaction>
    <physiologicalReaction direction="left-to-right" evidence="6">
        <dbReference type="Rhea" id="RHEA:19670"/>
    </physiologicalReaction>
</comment>
<dbReference type="OrthoDB" id="9808822at2"/>
<dbReference type="InterPro" id="IPR011629">
    <property type="entry name" value="CobW-like_C"/>
</dbReference>
<gene>
    <name evidence="8" type="ORF">NS331_02165</name>
</gene>
<comment type="caution">
    <text evidence="8">The sequence shown here is derived from an EMBL/GenBank/DDBJ whole genome shotgun (WGS) entry which is preliminary data.</text>
</comment>
<dbReference type="InterPro" id="IPR047920">
    <property type="entry name" value="ZigA-like"/>
</dbReference>
<comment type="function">
    <text evidence="5">Zinc chaperone that directly transfers zinc cofactor to target proteins, thereby activating them. Zinc is transferred from the CXCC motif in the GTPase domain to the zinc binding site in target proteins in a process requiring GTP hydrolysis.</text>
</comment>
<keyword evidence="2" id="KW-0378">Hydrolase</keyword>
<dbReference type="PANTHER" id="PTHR43603">
    <property type="entry name" value="COBW DOMAIN-CONTAINING PROTEIN DDB_G0274527"/>
    <property type="match status" value="1"/>
</dbReference>
<sequence>MSDILAPTPPRLPVTVLSGFLGAGKTTLLNHILNNREGRRIAVIVNDMSEVNIDAQLVRQGGASLARTEEKLVEMSNGCICCTLREDLLIEVERLAREGRFDQIVIESTGISEPLPVAETFTFAGEDGRRLDDVARLDTLVTVVDACNFLRDYGSRDSLRSRGESLGEEDQRTVVDLLVEQIEFCDVLVLNKTDLVDDLERERLLAILRGLNPRARIELSQFGRVPLARVLDTGLFDFDQAAEAPGWLQELRGTHTPETEAYGIDSFCWRSRRPLHPQRFFDWVESEWPGVVRSKGFFWLASRPTFAGSWSQAGAVARHGPAGYWWAAIPREHWPTDPEAVAAIEKNWAPEVGDARQELVLIGMGMDEAALRARLDACLLTDAEMALGPQAWLGLADPFPVWE</sequence>
<dbReference type="Pfam" id="PF02492">
    <property type="entry name" value="cobW"/>
    <property type="match status" value="1"/>
</dbReference>
<dbReference type="NCBIfam" id="NF038288">
    <property type="entry name" value="chaper_GTP_ZigA"/>
    <property type="match status" value="1"/>
</dbReference>
<evidence type="ECO:0000256" key="3">
    <source>
        <dbReference type="ARBA" id="ARBA00023186"/>
    </source>
</evidence>
<keyword evidence="1" id="KW-0547">Nucleotide-binding</keyword>
<dbReference type="InterPro" id="IPR027417">
    <property type="entry name" value="P-loop_NTPase"/>
</dbReference>
<dbReference type="Pfam" id="PF07683">
    <property type="entry name" value="CobW_C"/>
    <property type="match status" value="1"/>
</dbReference>
<evidence type="ECO:0000313" key="8">
    <source>
        <dbReference type="EMBL" id="KTT27368.1"/>
    </source>
</evidence>
<dbReference type="InterPro" id="IPR036627">
    <property type="entry name" value="CobW-likC_sf"/>
</dbReference>
<dbReference type="CDD" id="cd03112">
    <property type="entry name" value="CobW-like"/>
    <property type="match status" value="1"/>
</dbReference>
<dbReference type="AlphaFoldDB" id="A0A147HBZ2"/>
<evidence type="ECO:0000259" key="7">
    <source>
        <dbReference type="SMART" id="SM00833"/>
    </source>
</evidence>
<reference evidence="8 9" key="1">
    <citation type="journal article" date="2016" name="Front. Microbiol.">
        <title>Genomic Resource of Rice Seed Associated Bacteria.</title>
        <authorList>
            <person name="Midha S."/>
            <person name="Bansal K."/>
            <person name="Sharma S."/>
            <person name="Kumar N."/>
            <person name="Patil P.P."/>
            <person name="Chaudhry V."/>
            <person name="Patil P.B."/>
        </authorList>
    </citation>
    <scope>NUCLEOTIDE SEQUENCE [LARGE SCALE GENOMIC DNA]</scope>
    <source>
        <strain evidence="8 9">NS331</strain>
    </source>
</reference>
<evidence type="ECO:0000256" key="6">
    <source>
        <dbReference type="ARBA" id="ARBA00049117"/>
    </source>
</evidence>
<organism evidence="8 9">
    <name type="scientific">Pseudacidovorax intermedius</name>
    <dbReference type="NCBI Taxonomy" id="433924"/>
    <lineage>
        <taxon>Bacteria</taxon>
        <taxon>Pseudomonadati</taxon>
        <taxon>Pseudomonadota</taxon>
        <taxon>Betaproteobacteria</taxon>
        <taxon>Burkholderiales</taxon>
        <taxon>Comamonadaceae</taxon>
        <taxon>Pseudacidovorax</taxon>
    </lineage>
</organism>
<name>A0A147HBZ2_9BURK</name>
<dbReference type="GO" id="GO:0000166">
    <property type="term" value="F:nucleotide binding"/>
    <property type="evidence" value="ECO:0007669"/>
    <property type="project" value="UniProtKB-KW"/>
</dbReference>
<evidence type="ECO:0000256" key="2">
    <source>
        <dbReference type="ARBA" id="ARBA00022801"/>
    </source>
</evidence>
<protein>
    <recommendedName>
        <fullName evidence="7">CobW C-terminal domain-containing protein</fullName>
    </recommendedName>
</protein>
<dbReference type="PANTHER" id="PTHR43603:SF1">
    <property type="entry name" value="ZINC-REGULATED GTPASE METALLOPROTEIN ACTIVATOR 1"/>
    <property type="match status" value="1"/>
</dbReference>
<dbReference type="SMART" id="SM00833">
    <property type="entry name" value="CobW_C"/>
    <property type="match status" value="1"/>
</dbReference>
<feature type="domain" description="CobW C-terminal" evidence="7">
    <location>
        <begin position="264"/>
        <end position="379"/>
    </location>
</feature>
<dbReference type="InterPro" id="IPR003495">
    <property type="entry name" value="CobW/HypB/UreG_nucleotide-bd"/>
</dbReference>